<feature type="region of interest" description="Disordered" evidence="1">
    <location>
        <begin position="23"/>
        <end position="46"/>
    </location>
</feature>
<reference evidence="2 3" key="1">
    <citation type="journal article" date="2021" name="Plant Biotechnol. J.">
        <title>Multi-omics assisted identification of the key and species-specific regulatory components of drought-tolerant mechanisms in Gossypium stocksii.</title>
        <authorList>
            <person name="Yu D."/>
            <person name="Ke L."/>
            <person name="Zhang D."/>
            <person name="Wu Y."/>
            <person name="Sun Y."/>
            <person name="Mei J."/>
            <person name="Sun J."/>
            <person name="Sun Y."/>
        </authorList>
    </citation>
    <scope>NUCLEOTIDE SEQUENCE [LARGE SCALE GENOMIC DNA]</scope>
    <source>
        <strain evidence="3">cv. E1</strain>
        <tissue evidence="2">Leaf</tissue>
    </source>
</reference>
<dbReference type="AlphaFoldDB" id="A0A9D3VWK2"/>
<dbReference type="Proteomes" id="UP000828251">
    <property type="component" value="Unassembled WGS sequence"/>
</dbReference>
<evidence type="ECO:0000256" key="1">
    <source>
        <dbReference type="SAM" id="MobiDB-lite"/>
    </source>
</evidence>
<dbReference type="EMBL" id="JAIQCV010000005">
    <property type="protein sequence ID" value="KAH1098652.1"/>
    <property type="molecule type" value="Genomic_DNA"/>
</dbReference>
<organism evidence="2 3">
    <name type="scientific">Gossypium stocksii</name>
    <dbReference type="NCBI Taxonomy" id="47602"/>
    <lineage>
        <taxon>Eukaryota</taxon>
        <taxon>Viridiplantae</taxon>
        <taxon>Streptophyta</taxon>
        <taxon>Embryophyta</taxon>
        <taxon>Tracheophyta</taxon>
        <taxon>Spermatophyta</taxon>
        <taxon>Magnoliopsida</taxon>
        <taxon>eudicotyledons</taxon>
        <taxon>Gunneridae</taxon>
        <taxon>Pentapetalae</taxon>
        <taxon>rosids</taxon>
        <taxon>malvids</taxon>
        <taxon>Malvales</taxon>
        <taxon>Malvaceae</taxon>
        <taxon>Malvoideae</taxon>
        <taxon>Gossypium</taxon>
    </lineage>
</organism>
<dbReference type="OrthoDB" id="10480412at2759"/>
<gene>
    <name evidence="2" type="ORF">J1N35_015573</name>
</gene>
<accession>A0A9D3VWK2</accession>
<evidence type="ECO:0000313" key="2">
    <source>
        <dbReference type="EMBL" id="KAH1098652.1"/>
    </source>
</evidence>
<evidence type="ECO:0000313" key="3">
    <source>
        <dbReference type="Proteomes" id="UP000828251"/>
    </source>
</evidence>
<feature type="compositionally biased region" description="Basic and acidic residues" evidence="1">
    <location>
        <begin position="36"/>
        <end position="46"/>
    </location>
</feature>
<sequence length="118" mass="13136">MCILSPAVALCAGPEAIPDLDLNDFPPDISPAESAQLERETEENARECDRLHNEIFQKTKEIARAAGVDDNQKLEKIVDAVKFLSDVEDLAEEARIPYQSKCRNNLLSSEPNLDQKIV</sequence>
<name>A0A9D3VWK2_9ROSI</name>
<comment type="caution">
    <text evidence="2">The sequence shown here is derived from an EMBL/GenBank/DDBJ whole genome shotgun (WGS) entry which is preliminary data.</text>
</comment>
<proteinExistence type="predicted"/>
<protein>
    <submittedName>
        <fullName evidence="2">Uncharacterized protein</fullName>
    </submittedName>
</protein>
<keyword evidence="3" id="KW-1185">Reference proteome</keyword>